<keyword evidence="2" id="KW-1185">Reference proteome</keyword>
<accession>A0ACB8D367</accession>
<comment type="caution">
    <text evidence="1">The sequence shown here is derived from an EMBL/GenBank/DDBJ whole genome shotgun (WGS) entry which is preliminary data.</text>
</comment>
<evidence type="ECO:0000313" key="1">
    <source>
        <dbReference type="EMBL" id="KAH7958709.1"/>
    </source>
</evidence>
<evidence type="ECO:0000313" key="2">
    <source>
        <dbReference type="Proteomes" id="UP000821865"/>
    </source>
</evidence>
<name>A0ACB8D367_DERSI</name>
<gene>
    <name evidence="1" type="ORF">HPB49_004365</name>
</gene>
<organism evidence="1 2">
    <name type="scientific">Dermacentor silvarum</name>
    <name type="common">Tick</name>
    <dbReference type="NCBI Taxonomy" id="543639"/>
    <lineage>
        <taxon>Eukaryota</taxon>
        <taxon>Metazoa</taxon>
        <taxon>Ecdysozoa</taxon>
        <taxon>Arthropoda</taxon>
        <taxon>Chelicerata</taxon>
        <taxon>Arachnida</taxon>
        <taxon>Acari</taxon>
        <taxon>Parasitiformes</taxon>
        <taxon>Ixodida</taxon>
        <taxon>Ixodoidea</taxon>
        <taxon>Ixodidae</taxon>
        <taxon>Rhipicephalinae</taxon>
        <taxon>Dermacentor</taxon>
    </lineage>
</organism>
<sequence length="953" mass="105853">MALVEGETSKPVKSGHTNRKMFIESAMTDGWRLCIISASSRCARYSRHSRATRATFEFGFAKFTVSLHVIYDVSPIKIMQGIRTRKHRDTAPADEFSDKSEESRSQDPSSEDLESKETRSGVNVCIFPCNNPIEHVIAECYRHAKHGRGLSTENSHSAGSEELSLSTCENLLSQVAKKIEELQSEMKLYQSHNEHLKNLQQQYHQMLSKLQKDKDDFEAHKEKETNKLKSEIEEEKRKIRTQRRKQNLSTVIKAETKSSAPAAKDKNVNKEAQSQIQRKVNLLTSENGRLKDKLQLADQEKDSLKAMVKELEEQRIALLEKLEKMSELKRYPSLNELALSPASHFVMPMLIPAPSSPFQADGTQLALESAHGDSICMEAKNCKETAFDFGSTLSLSGTPAKNQQEQTSEPSVVISATVVTRLSLDSCLVGRSPVATSSLGVCNKENYTSALCSSDSLQKEKSAHSQSSKTVRFAADIQTSQSDSSVLDSIGRTTVVDLQGEHVQSASDESAGQGLGELCISYREINSVQKLREVPFTEMPVKNDKFPDCISKVTKVGLITKEILTNTSFKRPSADVLHWNGASQMGLHSDKPSSVNTTSEESEKGANQGLPLVSGLVRECEVTRRTEYSEGSEKDRCTSADIQATRCDQTDLESCHGSEQSQSSRNEEQITEETDKTYWKLVKESQHNGHTGSDINVSKNGDHSDWESYEEPEQGPLVYGTQCAKDTECSELKSTESDNECTSDITEGGAHHGSLNTEEAGNSLREILQKLGPSDGSLQAPKAMSQCFLQDRQTSHSANRWKRPADLAMVSHRSTDRKVSLLIKKYTQVSTSSEDTSGLPENTRARKSQSAQIQSSSLMRDHSPDKHSSRTWALDSNGHKMLLTVLSKEIDPFTQVIIYKFQNGDQKDLHPDGKVSRYYPNGTVKTVYVDGKQVTRYPNGRVRVKEADGTVRG</sequence>
<dbReference type="EMBL" id="CM023472">
    <property type="protein sequence ID" value="KAH7958709.1"/>
    <property type="molecule type" value="Genomic_DNA"/>
</dbReference>
<proteinExistence type="predicted"/>
<reference evidence="1" key="1">
    <citation type="submission" date="2020-05" db="EMBL/GenBank/DDBJ databases">
        <title>Large-scale comparative analyses of tick genomes elucidate their genetic diversity and vector capacities.</title>
        <authorList>
            <person name="Jia N."/>
            <person name="Wang J."/>
            <person name="Shi W."/>
            <person name="Du L."/>
            <person name="Sun Y."/>
            <person name="Zhan W."/>
            <person name="Jiang J."/>
            <person name="Wang Q."/>
            <person name="Zhang B."/>
            <person name="Ji P."/>
            <person name="Sakyi L.B."/>
            <person name="Cui X."/>
            <person name="Yuan T."/>
            <person name="Jiang B."/>
            <person name="Yang W."/>
            <person name="Lam T.T.-Y."/>
            <person name="Chang Q."/>
            <person name="Ding S."/>
            <person name="Wang X."/>
            <person name="Zhu J."/>
            <person name="Ruan X."/>
            <person name="Zhao L."/>
            <person name="Wei J."/>
            <person name="Que T."/>
            <person name="Du C."/>
            <person name="Cheng J."/>
            <person name="Dai P."/>
            <person name="Han X."/>
            <person name="Huang E."/>
            <person name="Gao Y."/>
            <person name="Liu J."/>
            <person name="Shao H."/>
            <person name="Ye R."/>
            <person name="Li L."/>
            <person name="Wei W."/>
            <person name="Wang X."/>
            <person name="Wang C."/>
            <person name="Yang T."/>
            <person name="Huo Q."/>
            <person name="Li W."/>
            <person name="Guo W."/>
            <person name="Chen H."/>
            <person name="Zhou L."/>
            <person name="Ni X."/>
            <person name="Tian J."/>
            <person name="Zhou Y."/>
            <person name="Sheng Y."/>
            <person name="Liu T."/>
            <person name="Pan Y."/>
            <person name="Xia L."/>
            <person name="Li J."/>
            <person name="Zhao F."/>
            <person name="Cao W."/>
        </authorList>
    </citation>
    <scope>NUCLEOTIDE SEQUENCE</scope>
    <source>
        <strain evidence="1">Dsil-2018</strain>
    </source>
</reference>
<dbReference type="Proteomes" id="UP000821865">
    <property type="component" value="Chromosome 3"/>
</dbReference>
<protein>
    <submittedName>
        <fullName evidence="1">Uncharacterized protein</fullName>
    </submittedName>
</protein>